<dbReference type="InterPro" id="IPR036812">
    <property type="entry name" value="NAD(P)_OxRdtase_dom_sf"/>
</dbReference>
<dbReference type="Pfam" id="PF00248">
    <property type="entry name" value="Aldo_ket_red"/>
    <property type="match status" value="1"/>
</dbReference>
<dbReference type="InterPro" id="IPR050523">
    <property type="entry name" value="AKR_Detox_Biosynth"/>
</dbReference>
<accession>A0ABM0M8Y4</accession>
<keyword evidence="1" id="KW-0560">Oxidoreductase</keyword>
<dbReference type="PANTHER" id="PTHR43364">
    <property type="entry name" value="NADH-SPECIFIC METHYLGLYOXAL REDUCTASE-RELATED"/>
    <property type="match status" value="1"/>
</dbReference>
<dbReference type="SUPFAM" id="SSF51430">
    <property type="entry name" value="NAD(P)-linked oxidoreductase"/>
    <property type="match status" value="1"/>
</dbReference>
<comment type="similarity">
    <text evidence="2">Belongs to the aldo/keto reductase family. Aldo/keto reductase 2 subfamily.</text>
</comment>
<evidence type="ECO:0000259" key="3">
    <source>
        <dbReference type="Pfam" id="PF00248"/>
    </source>
</evidence>
<sequence length="299" mass="34182">MLCFTFRKQRDRFIVTTKPCYMQDKSYSGVDNVGQYDPNTIGLSRKHLIRSVDESLRRLKTDYIDLYQIHVWDEGTPIEETIRTLDDLIKAGKIRYVGAGNVLGWQMQKIMMLCKSMGVNPWISLASQYSLLCRWPEWELLDVCRNEGVGVMAWSPLKGGWLTGKIKRDSSSPPEGSRIAFSEANPQIKQQSHPNYSKYSSDGKVFDLLDTMERIGQKHDKTISQVALRWLLQKDTVSAAIIGAKTLQQLDENMVASAGWELSEKQMSELDDASAVEVPYPYELVARANKSRRRFNNFI</sequence>
<dbReference type="Proteomes" id="UP000694865">
    <property type="component" value="Unplaced"/>
</dbReference>
<proteinExistence type="inferred from homology"/>
<dbReference type="GeneID" id="100377271"/>
<gene>
    <name evidence="5" type="primary">LOC100377271</name>
</gene>
<dbReference type="InterPro" id="IPR020471">
    <property type="entry name" value="AKR"/>
</dbReference>
<dbReference type="Gene3D" id="3.20.20.100">
    <property type="entry name" value="NADP-dependent oxidoreductase domain"/>
    <property type="match status" value="1"/>
</dbReference>
<dbReference type="PANTHER" id="PTHR43364:SF4">
    <property type="entry name" value="NAD(P)-LINKED OXIDOREDUCTASE SUPERFAMILY PROTEIN"/>
    <property type="match status" value="1"/>
</dbReference>
<reference evidence="5" key="1">
    <citation type="submission" date="2025-08" db="UniProtKB">
        <authorList>
            <consortium name="RefSeq"/>
        </authorList>
    </citation>
    <scope>IDENTIFICATION</scope>
    <source>
        <tissue evidence="5">Testes</tissue>
    </source>
</reference>
<dbReference type="RefSeq" id="XP_006816475.1">
    <property type="nucleotide sequence ID" value="XM_006816412.1"/>
</dbReference>
<protein>
    <submittedName>
        <fullName evidence="5">Versiconal hemiacetal acetate reductase-like</fullName>
    </submittedName>
</protein>
<dbReference type="PRINTS" id="PR00069">
    <property type="entry name" value="ALDKETRDTASE"/>
</dbReference>
<keyword evidence="4" id="KW-1185">Reference proteome</keyword>
<name>A0ABM0M8Y4_SACKO</name>
<evidence type="ECO:0000256" key="2">
    <source>
        <dbReference type="ARBA" id="ARBA00038157"/>
    </source>
</evidence>
<evidence type="ECO:0000313" key="4">
    <source>
        <dbReference type="Proteomes" id="UP000694865"/>
    </source>
</evidence>
<dbReference type="InterPro" id="IPR023210">
    <property type="entry name" value="NADP_OxRdtase_dom"/>
</dbReference>
<evidence type="ECO:0000256" key="1">
    <source>
        <dbReference type="ARBA" id="ARBA00023002"/>
    </source>
</evidence>
<organism evidence="4 5">
    <name type="scientific">Saccoglossus kowalevskii</name>
    <name type="common">Acorn worm</name>
    <dbReference type="NCBI Taxonomy" id="10224"/>
    <lineage>
        <taxon>Eukaryota</taxon>
        <taxon>Metazoa</taxon>
        <taxon>Hemichordata</taxon>
        <taxon>Enteropneusta</taxon>
        <taxon>Harrimaniidae</taxon>
        <taxon>Saccoglossus</taxon>
    </lineage>
</organism>
<feature type="domain" description="NADP-dependent oxidoreductase" evidence="3">
    <location>
        <begin position="7"/>
        <end position="273"/>
    </location>
</feature>
<evidence type="ECO:0000313" key="5">
    <source>
        <dbReference type="RefSeq" id="XP_006816475.1"/>
    </source>
</evidence>